<keyword evidence="5" id="KW-1185">Reference proteome</keyword>
<proteinExistence type="predicted"/>
<dbReference type="PROSITE" id="PS51186">
    <property type="entry name" value="GNAT"/>
    <property type="match status" value="1"/>
</dbReference>
<dbReference type="InterPro" id="IPR051016">
    <property type="entry name" value="Diverse_Substrate_AcTransf"/>
</dbReference>
<dbReference type="Pfam" id="PF00583">
    <property type="entry name" value="Acetyltransf_1"/>
    <property type="match status" value="1"/>
</dbReference>
<keyword evidence="2" id="KW-0012">Acyltransferase</keyword>
<dbReference type="CDD" id="cd04301">
    <property type="entry name" value="NAT_SF"/>
    <property type="match status" value="1"/>
</dbReference>
<dbReference type="AlphaFoldDB" id="A0A4D7QK08"/>
<dbReference type="PANTHER" id="PTHR10545">
    <property type="entry name" value="DIAMINE N-ACETYLTRANSFERASE"/>
    <property type="match status" value="1"/>
</dbReference>
<dbReference type="Gene3D" id="3.40.630.30">
    <property type="match status" value="1"/>
</dbReference>
<accession>A0A4D7QK08</accession>
<dbReference type="PANTHER" id="PTHR10545:SF42">
    <property type="entry name" value="ACETYLTRANSFERASE"/>
    <property type="match status" value="1"/>
</dbReference>
<dbReference type="InterPro" id="IPR016181">
    <property type="entry name" value="Acyl_CoA_acyltransferase"/>
</dbReference>
<evidence type="ECO:0000256" key="1">
    <source>
        <dbReference type="ARBA" id="ARBA00022679"/>
    </source>
</evidence>
<organism evidence="4 5">
    <name type="scientific">Phreatobacter aquaticus</name>
    <dbReference type="NCBI Taxonomy" id="2570229"/>
    <lineage>
        <taxon>Bacteria</taxon>
        <taxon>Pseudomonadati</taxon>
        <taxon>Pseudomonadota</taxon>
        <taxon>Alphaproteobacteria</taxon>
        <taxon>Hyphomicrobiales</taxon>
        <taxon>Phreatobacteraceae</taxon>
        <taxon>Phreatobacter</taxon>
    </lineage>
</organism>
<dbReference type="InterPro" id="IPR000182">
    <property type="entry name" value="GNAT_dom"/>
</dbReference>
<evidence type="ECO:0000313" key="4">
    <source>
        <dbReference type="EMBL" id="QCK88020.1"/>
    </source>
</evidence>
<dbReference type="EMBL" id="CP039865">
    <property type="protein sequence ID" value="QCK88020.1"/>
    <property type="molecule type" value="Genomic_DNA"/>
</dbReference>
<dbReference type="GO" id="GO:0008080">
    <property type="term" value="F:N-acetyltransferase activity"/>
    <property type="evidence" value="ECO:0007669"/>
    <property type="project" value="TreeGrafter"/>
</dbReference>
<gene>
    <name evidence="4" type="ORF">E8L99_20815</name>
</gene>
<name>A0A4D7QK08_9HYPH</name>
<feature type="domain" description="N-acetyltransferase" evidence="3">
    <location>
        <begin position="3"/>
        <end position="147"/>
    </location>
</feature>
<sequence>MPVEVRPLTPVDRGGWEPLWRGYQTFYGRDLPQAMIDLSWQRFMDPALPLDAFGAFAGGRMVGMAHTVRHLATSFEAPFCYLNDLFVDPETRGTGAGRSLIEAVYAFALAQGCGRVYWSTHETNATAMRLYDQIAEKSGFLLYRHIL</sequence>
<dbReference type="SUPFAM" id="SSF55729">
    <property type="entry name" value="Acyl-CoA N-acyltransferases (Nat)"/>
    <property type="match status" value="1"/>
</dbReference>
<dbReference type="Proteomes" id="UP000298588">
    <property type="component" value="Chromosome"/>
</dbReference>
<evidence type="ECO:0000256" key="2">
    <source>
        <dbReference type="ARBA" id="ARBA00023315"/>
    </source>
</evidence>
<dbReference type="KEGG" id="paqt:E8L99_20815"/>
<evidence type="ECO:0000259" key="3">
    <source>
        <dbReference type="PROSITE" id="PS51186"/>
    </source>
</evidence>
<dbReference type="OrthoDB" id="9805924at2"/>
<reference evidence="4 5" key="1">
    <citation type="submission" date="2019-04" db="EMBL/GenBank/DDBJ databases">
        <title>Phreatobacter aquaticus sp. nov.</title>
        <authorList>
            <person name="Choi A."/>
            <person name="Baek K."/>
        </authorList>
    </citation>
    <scope>NUCLEOTIDE SEQUENCE [LARGE SCALE GENOMIC DNA]</scope>
    <source>
        <strain evidence="4 5">NMCR1094</strain>
    </source>
</reference>
<keyword evidence="1 4" id="KW-0808">Transferase</keyword>
<dbReference type="RefSeq" id="WP_137101348.1">
    <property type="nucleotide sequence ID" value="NZ_CP039865.1"/>
</dbReference>
<evidence type="ECO:0000313" key="5">
    <source>
        <dbReference type="Proteomes" id="UP000298588"/>
    </source>
</evidence>
<protein>
    <submittedName>
        <fullName evidence="4">GNAT family N-acetyltransferase</fullName>
    </submittedName>
</protein>